<dbReference type="PANTHER" id="PTHR43047:SF72">
    <property type="entry name" value="OSMOSENSING HISTIDINE PROTEIN KINASE SLN1"/>
    <property type="match status" value="1"/>
</dbReference>
<keyword evidence="13" id="KW-0812">Transmembrane</keyword>
<feature type="transmembrane region" description="Helical" evidence="13">
    <location>
        <begin position="241"/>
        <end position="259"/>
    </location>
</feature>
<dbReference type="Proteomes" id="UP000694308">
    <property type="component" value="Unassembled WGS sequence"/>
</dbReference>
<dbReference type="GO" id="GO:0005886">
    <property type="term" value="C:plasma membrane"/>
    <property type="evidence" value="ECO:0007669"/>
    <property type="project" value="TreeGrafter"/>
</dbReference>
<evidence type="ECO:0000256" key="2">
    <source>
        <dbReference type="ARBA" id="ARBA00006402"/>
    </source>
</evidence>
<dbReference type="FunFam" id="3.30.565.10:FF:000037">
    <property type="entry name" value="Hybrid sensor histidine kinase/response regulator"/>
    <property type="match status" value="1"/>
</dbReference>
<organism evidence="16 17">
    <name type="scientific">Clostridium thailandense</name>
    <dbReference type="NCBI Taxonomy" id="2794346"/>
    <lineage>
        <taxon>Bacteria</taxon>
        <taxon>Bacillati</taxon>
        <taxon>Bacillota</taxon>
        <taxon>Clostridia</taxon>
        <taxon>Eubacteriales</taxon>
        <taxon>Clostridiaceae</taxon>
        <taxon>Clostridium</taxon>
    </lineage>
</organism>
<comment type="catalytic activity">
    <reaction evidence="1">
        <text>ATP + protein L-histidine = ADP + protein N-phospho-L-histidine.</text>
        <dbReference type="EC" id="2.7.13.3"/>
    </reaction>
</comment>
<evidence type="ECO:0000256" key="11">
    <source>
        <dbReference type="PROSITE-ProRule" id="PRU00169"/>
    </source>
</evidence>
<keyword evidence="9" id="KW-0902">Two-component regulatory system</keyword>
<evidence type="ECO:0000256" key="8">
    <source>
        <dbReference type="ARBA" id="ARBA00022840"/>
    </source>
</evidence>
<dbReference type="CDD" id="cd16922">
    <property type="entry name" value="HATPase_EvgS-ArcB-TorS-like"/>
    <property type="match status" value="2"/>
</dbReference>
<comment type="caution">
    <text evidence="16">The sequence shown here is derived from an EMBL/GenBank/DDBJ whole genome shotgun (WGS) entry which is preliminary data.</text>
</comment>
<keyword evidence="7" id="KW-0418">Kinase</keyword>
<dbReference type="AlphaFoldDB" id="A0A949U1D4"/>
<reference evidence="16" key="1">
    <citation type="submission" date="2020-12" db="EMBL/GenBank/DDBJ databases">
        <title>Clostridium thailandense sp. nov., a novel acetogenic bacterium isolated from peat land soil in Thailand.</title>
        <authorList>
            <person name="Chaikitkaew S."/>
            <person name="Birkeland N.K."/>
        </authorList>
    </citation>
    <scope>NUCLEOTIDE SEQUENCE</scope>
    <source>
        <strain evidence="16">PL3</strain>
    </source>
</reference>
<feature type="domain" description="Response regulatory" evidence="15">
    <location>
        <begin position="693"/>
        <end position="810"/>
    </location>
</feature>
<feature type="domain" description="Histidine kinase" evidence="14">
    <location>
        <begin position="440"/>
        <end position="657"/>
    </location>
</feature>
<feature type="transmembrane region" description="Helical" evidence="13">
    <location>
        <begin position="307"/>
        <end position="326"/>
    </location>
</feature>
<gene>
    <name evidence="16" type="ORF">I6U48_21985</name>
</gene>
<dbReference type="EC" id="2.7.13.3" evidence="3"/>
<feature type="modified residue" description="4-aspartylphosphate" evidence="11">
    <location>
        <position position="743"/>
    </location>
</feature>
<keyword evidence="8" id="KW-0067">ATP-binding</keyword>
<keyword evidence="6" id="KW-0547">Nucleotide-binding</keyword>
<feature type="transmembrane region" description="Helical" evidence="13">
    <location>
        <begin position="212"/>
        <end position="234"/>
    </location>
</feature>
<dbReference type="InterPro" id="IPR011623">
    <property type="entry name" value="7TMR_DISM_rcpt_extracell_dom1"/>
</dbReference>
<dbReference type="Pfam" id="PF02518">
    <property type="entry name" value="HATPase_c"/>
    <property type="match status" value="2"/>
</dbReference>
<evidence type="ECO:0000256" key="12">
    <source>
        <dbReference type="SAM" id="Coils"/>
    </source>
</evidence>
<feature type="coiled-coil region" evidence="12">
    <location>
        <begin position="812"/>
        <end position="846"/>
    </location>
</feature>
<dbReference type="SMART" id="SM00448">
    <property type="entry name" value="REC"/>
    <property type="match status" value="1"/>
</dbReference>
<dbReference type="PROSITE" id="PS50109">
    <property type="entry name" value="HIS_KIN"/>
    <property type="match status" value="2"/>
</dbReference>
<evidence type="ECO:0000313" key="16">
    <source>
        <dbReference type="EMBL" id="MBV7275575.1"/>
    </source>
</evidence>
<name>A0A949U1D4_9CLOT</name>
<dbReference type="PROSITE" id="PS50110">
    <property type="entry name" value="RESPONSE_REGULATORY"/>
    <property type="match status" value="1"/>
</dbReference>
<evidence type="ECO:0000256" key="9">
    <source>
        <dbReference type="ARBA" id="ARBA00023012"/>
    </source>
</evidence>
<dbReference type="PANTHER" id="PTHR43047">
    <property type="entry name" value="TWO-COMPONENT HISTIDINE PROTEIN KINASE"/>
    <property type="match status" value="1"/>
</dbReference>
<sequence length="1117" mass="128101">MQKPKNAIFRVVFLSTILVIFLALFWMFINKNTEAFVKQPIAKEGILDLRNWDFKKQGIVRLDGQWEFYYNKLLTPEDFKNGIVKTGFINIPGNFNGYNYNGRQLGEKGYATYRLRVVTNKAEDLYAIKTEFIQSAQKMWINGKVVEECGKVGKSKQEMEPKVATKTGALYDNTGELEIILQTSNFYYGTGQIDNILLGTENQISDYRAKNIGFDLFLFGSTVVAAIYHFAMFFRRKKNRAPLYFAIVCTLVGLRTILVGERLIYTIFPNMNYILNTKLLLWTFFLYMPVLVLFMDSFYAGIISKNVVRFSKVSGIVYFIIILFLPPMDYNSIIFPFEIISSFLLLYILYKLAYRYFIQGQGYSMVIISIFILFTTRVNDILYEYSLIQTESYAPLGMLIFILAQSYILADKFSMAFSSVEEMSEKLKSIDKLKDDFLANTSHELRTPLNGIIGLLQSLSLDASEGLNKDNKKTLALIEASAKRLSNLVNDILDFSRLKNNDITLEMKTIDLRQLTSVVIKFCEPFIGDKSLKIVNDIGVDFPSIYGDENRIQQILYNLIGNAIKFTMTGKVIVSAQEKDDYIEIAIEDTGVGIPEDKLDKIFEPYEQYNEINNRYGGTGLGLHITRKLIRLHGGEIKVQSVFNKGSRFMFTLPKHHVFNKVKIYTEQKPENGIESLEEDVKIKNKTNENNRRILVVDDEPINISVLKHFLEYEHYTVITAANGKEAIDKVFNDKDLDLIILDIMLPDMLGFEICSLIREKYSLIELPVIMMTADNRTESLVASFECGANDYLEKPFERSELLARVKTLIDLKHLAKEKLQLQCQIDDTTKQVEELSENFEENKRILSEVLEYDKIKTEFFANISHELRTPLNVIWSSIQLLQSISSNRNINEYDINKYFTIMNQNTLRLLRLINNLIDTTKIDGGYLSLNLSNGNIVYVIEEITLSAVSYIESQGISLVFDTEVEEKYMAFDADKIERIVLNILSNAIKFTDRGGSILVNIYDLDDKIKLSIKDTGIGIPEDKLESIFGRFAQVDRSLSRKSEGSGIGLSLVKSLVELHSGVVYVKSKLEEGSEFIIELPVKLVEEEKEKELEQCYTDSTSKYIERVQIEFSDIYE</sequence>
<keyword evidence="17" id="KW-1185">Reference proteome</keyword>
<keyword evidence="4 11" id="KW-0597">Phosphoprotein</keyword>
<keyword evidence="12" id="KW-0175">Coiled coil</keyword>
<dbReference type="EMBL" id="JAEEGC010000129">
    <property type="protein sequence ID" value="MBV7275575.1"/>
    <property type="molecule type" value="Genomic_DNA"/>
</dbReference>
<evidence type="ECO:0000256" key="6">
    <source>
        <dbReference type="ARBA" id="ARBA00022741"/>
    </source>
</evidence>
<dbReference type="GO" id="GO:0005524">
    <property type="term" value="F:ATP binding"/>
    <property type="evidence" value="ECO:0007669"/>
    <property type="project" value="UniProtKB-KW"/>
</dbReference>
<feature type="transmembrane region" description="Helical" evidence="13">
    <location>
        <begin position="392"/>
        <end position="410"/>
    </location>
</feature>
<evidence type="ECO:0000256" key="10">
    <source>
        <dbReference type="ARBA" id="ARBA00074306"/>
    </source>
</evidence>
<dbReference type="Pfam" id="PF00072">
    <property type="entry name" value="Response_reg"/>
    <property type="match status" value="1"/>
</dbReference>
<evidence type="ECO:0000259" key="15">
    <source>
        <dbReference type="PROSITE" id="PS50110"/>
    </source>
</evidence>
<evidence type="ECO:0000313" key="17">
    <source>
        <dbReference type="Proteomes" id="UP000694308"/>
    </source>
</evidence>
<dbReference type="GO" id="GO:0000155">
    <property type="term" value="F:phosphorelay sensor kinase activity"/>
    <property type="evidence" value="ECO:0007669"/>
    <property type="project" value="InterPro"/>
</dbReference>
<evidence type="ECO:0000256" key="7">
    <source>
        <dbReference type="ARBA" id="ARBA00022777"/>
    </source>
</evidence>
<dbReference type="SMART" id="SM00387">
    <property type="entry name" value="HATPase_c"/>
    <property type="match status" value="2"/>
</dbReference>
<feature type="transmembrane region" description="Helical" evidence="13">
    <location>
        <begin position="7"/>
        <end position="29"/>
    </location>
</feature>
<dbReference type="InterPro" id="IPR003661">
    <property type="entry name" value="HisK_dim/P_dom"/>
</dbReference>
<evidence type="ECO:0000259" key="14">
    <source>
        <dbReference type="PROSITE" id="PS50109"/>
    </source>
</evidence>
<comment type="similarity">
    <text evidence="2">In the N-terminal section; belongs to the phytochrome family.</text>
</comment>
<evidence type="ECO:0000256" key="13">
    <source>
        <dbReference type="SAM" id="Phobius"/>
    </source>
</evidence>
<accession>A0A949U1D4</accession>
<evidence type="ECO:0000256" key="3">
    <source>
        <dbReference type="ARBA" id="ARBA00012438"/>
    </source>
</evidence>
<feature type="transmembrane region" description="Helical" evidence="13">
    <location>
        <begin position="362"/>
        <end position="380"/>
    </location>
</feature>
<dbReference type="Pfam" id="PF07695">
    <property type="entry name" value="7TMR-DISM_7TM"/>
    <property type="match status" value="1"/>
</dbReference>
<dbReference type="GO" id="GO:0009927">
    <property type="term" value="F:histidine phosphotransfer kinase activity"/>
    <property type="evidence" value="ECO:0007669"/>
    <property type="project" value="TreeGrafter"/>
</dbReference>
<dbReference type="FunFam" id="3.30.565.10:FF:000010">
    <property type="entry name" value="Sensor histidine kinase RcsC"/>
    <property type="match status" value="1"/>
</dbReference>
<evidence type="ECO:0000256" key="4">
    <source>
        <dbReference type="ARBA" id="ARBA00022553"/>
    </source>
</evidence>
<dbReference type="RefSeq" id="WP_218322625.1">
    <property type="nucleotide sequence ID" value="NZ_JAEEGC010000129.1"/>
</dbReference>
<protein>
    <recommendedName>
        <fullName evidence="10">Circadian input-output histidine kinase CikA</fullName>
        <ecNumber evidence="3">2.7.13.3</ecNumber>
    </recommendedName>
</protein>
<evidence type="ECO:0000256" key="1">
    <source>
        <dbReference type="ARBA" id="ARBA00000085"/>
    </source>
</evidence>
<dbReference type="CDD" id="cd00082">
    <property type="entry name" value="HisKA"/>
    <property type="match status" value="2"/>
</dbReference>
<feature type="domain" description="Histidine kinase" evidence="14">
    <location>
        <begin position="863"/>
        <end position="1084"/>
    </location>
</feature>
<keyword evidence="13" id="KW-0472">Membrane</keyword>
<dbReference type="InterPro" id="IPR005467">
    <property type="entry name" value="His_kinase_dom"/>
</dbReference>
<dbReference type="InterPro" id="IPR001789">
    <property type="entry name" value="Sig_transdc_resp-reg_receiver"/>
</dbReference>
<keyword evidence="13" id="KW-1133">Transmembrane helix</keyword>
<proteinExistence type="inferred from homology"/>
<evidence type="ECO:0000256" key="5">
    <source>
        <dbReference type="ARBA" id="ARBA00022679"/>
    </source>
</evidence>
<keyword evidence="5" id="KW-0808">Transferase</keyword>
<dbReference type="Pfam" id="PF00512">
    <property type="entry name" value="HisKA"/>
    <property type="match status" value="2"/>
</dbReference>
<dbReference type="InterPro" id="IPR003594">
    <property type="entry name" value="HATPase_dom"/>
</dbReference>
<feature type="transmembrane region" description="Helical" evidence="13">
    <location>
        <begin position="279"/>
        <end position="300"/>
    </location>
</feature>
<dbReference type="SMART" id="SM00388">
    <property type="entry name" value="HisKA"/>
    <property type="match status" value="2"/>
</dbReference>